<name>A0A382VLE6_9ZZZZ</name>
<dbReference type="AlphaFoldDB" id="A0A382VLE6"/>
<reference evidence="1" key="1">
    <citation type="submission" date="2018-05" db="EMBL/GenBank/DDBJ databases">
        <authorList>
            <person name="Lanie J.A."/>
            <person name="Ng W.-L."/>
            <person name="Kazmierczak K.M."/>
            <person name="Andrzejewski T.M."/>
            <person name="Davidsen T.M."/>
            <person name="Wayne K.J."/>
            <person name="Tettelin H."/>
            <person name="Glass J.I."/>
            <person name="Rusch D."/>
            <person name="Podicherti R."/>
            <person name="Tsui H.-C.T."/>
            <person name="Winkler M.E."/>
        </authorList>
    </citation>
    <scope>NUCLEOTIDE SEQUENCE</scope>
</reference>
<protein>
    <submittedName>
        <fullName evidence="1">Uncharacterized protein</fullName>
    </submittedName>
</protein>
<evidence type="ECO:0000313" key="1">
    <source>
        <dbReference type="EMBL" id="SVD46731.1"/>
    </source>
</evidence>
<organism evidence="1">
    <name type="scientific">marine metagenome</name>
    <dbReference type="NCBI Taxonomy" id="408172"/>
    <lineage>
        <taxon>unclassified sequences</taxon>
        <taxon>metagenomes</taxon>
        <taxon>ecological metagenomes</taxon>
    </lineage>
</organism>
<accession>A0A382VLE6</accession>
<proteinExistence type="predicted"/>
<sequence length="39" mass="4448">NEVVETVKEVPGLVCERLDGCRVMWDKFGTEYCPTCVNK</sequence>
<feature type="non-terminal residue" evidence="1">
    <location>
        <position position="1"/>
    </location>
</feature>
<dbReference type="EMBL" id="UINC01152512">
    <property type="protein sequence ID" value="SVD46731.1"/>
    <property type="molecule type" value="Genomic_DNA"/>
</dbReference>
<gene>
    <name evidence="1" type="ORF">METZ01_LOCUS399585</name>
</gene>